<evidence type="ECO:0000313" key="4">
    <source>
        <dbReference type="EMBL" id="KAK8064096.1"/>
    </source>
</evidence>
<proteinExistence type="inferred from homology"/>
<name>A0ABR1UYS8_9PEZI</name>
<evidence type="ECO:0000256" key="3">
    <source>
        <dbReference type="SAM" id="MobiDB-lite"/>
    </source>
</evidence>
<evidence type="ECO:0000256" key="2">
    <source>
        <dbReference type="ARBA" id="ARBA00023239"/>
    </source>
</evidence>
<protein>
    <submittedName>
        <fullName evidence="4">Alpha-cuprenene synthase COP6</fullName>
    </submittedName>
</protein>
<accession>A0ABR1UYS8</accession>
<dbReference type="SFLD" id="SFLDS00005">
    <property type="entry name" value="Isoprenoid_Synthase_Type_I"/>
    <property type="match status" value="1"/>
</dbReference>
<keyword evidence="2" id="KW-0456">Lyase</keyword>
<reference evidence="4 5" key="1">
    <citation type="submission" date="2023-01" db="EMBL/GenBank/DDBJ databases">
        <title>Analysis of 21 Apiospora genomes using comparative genomics revels a genus with tremendous synthesis potential of carbohydrate active enzymes and secondary metabolites.</title>
        <authorList>
            <person name="Sorensen T."/>
        </authorList>
    </citation>
    <scope>NUCLEOTIDE SEQUENCE [LARGE SCALE GENOMIC DNA]</scope>
    <source>
        <strain evidence="4 5">CBS 83171</strain>
    </source>
</reference>
<dbReference type="SFLD" id="SFLDG01021">
    <property type="entry name" value="Trichodiene_Synthase_Like"/>
    <property type="match status" value="1"/>
</dbReference>
<dbReference type="SUPFAM" id="SSF48576">
    <property type="entry name" value="Terpenoid synthases"/>
    <property type="match status" value="1"/>
</dbReference>
<keyword evidence="5" id="KW-1185">Reference proteome</keyword>
<organism evidence="4 5">
    <name type="scientific">Apiospora saccharicola</name>
    <dbReference type="NCBI Taxonomy" id="335842"/>
    <lineage>
        <taxon>Eukaryota</taxon>
        <taxon>Fungi</taxon>
        <taxon>Dikarya</taxon>
        <taxon>Ascomycota</taxon>
        <taxon>Pezizomycotina</taxon>
        <taxon>Sordariomycetes</taxon>
        <taxon>Xylariomycetidae</taxon>
        <taxon>Amphisphaeriales</taxon>
        <taxon>Apiosporaceae</taxon>
        <taxon>Apiospora</taxon>
    </lineage>
</organism>
<dbReference type="Gene3D" id="1.10.600.10">
    <property type="entry name" value="Farnesyl Diphosphate Synthase"/>
    <property type="match status" value="1"/>
</dbReference>
<evidence type="ECO:0000313" key="5">
    <source>
        <dbReference type="Proteomes" id="UP001446871"/>
    </source>
</evidence>
<dbReference type="Pfam" id="PF06330">
    <property type="entry name" value="TRI5"/>
    <property type="match status" value="1"/>
</dbReference>
<dbReference type="InterPro" id="IPR008949">
    <property type="entry name" value="Isoprenoid_synthase_dom_sf"/>
</dbReference>
<dbReference type="EMBL" id="JAQQWM010000005">
    <property type="protein sequence ID" value="KAK8064096.1"/>
    <property type="molecule type" value="Genomic_DNA"/>
</dbReference>
<comment type="caution">
    <text evidence="4">The sequence shown here is derived from an EMBL/GenBank/DDBJ whole genome shotgun (WGS) entry which is preliminary data.</text>
</comment>
<feature type="region of interest" description="Disordered" evidence="3">
    <location>
        <begin position="1"/>
        <end position="31"/>
    </location>
</feature>
<dbReference type="Proteomes" id="UP001446871">
    <property type="component" value="Unassembled WGS sequence"/>
</dbReference>
<evidence type="ECO:0000256" key="1">
    <source>
        <dbReference type="ARBA" id="ARBA00007946"/>
    </source>
</evidence>
<gene>
    <name evidence="4" type="ORF">PG996_008748</name>
</gene>
<sequence>MGDWLPDQLPVSPVNGEARDQNKSSNPESQDLTWMKTKIRGLISQFLEDIDYNGPVKGDDFDGLLQGMHNQARELGIPYPEGSRPWYCFTVGLHYARFCFPRHPLDLRIHIGIFTWLVTQVDDQAGKDPDEWGQFVSRFHAREPQPSPVARALDANLLGIRTWYEPLVASFIVISTLNFVNATTLEGAVFNSPNWSPTVGAVRWPYFFRDKDGLSEAYSYFTYPRSLYPDVACYVEAVPDMIMYINFVNDIMSFYKEELAGEKSNYMHNRAFAESKDAYQVYETVVGEALELSRRIILVLGGKGKEKYLRAWLDQARGYVTFHRTLERYRLHELGLGESYTD</sequence>
<comment type="similarity">
    <text evidence="1">Belongs to the trichodiene synthase family.</text>
</comment>
<dbReference type="InterPro" id="IPR024652">
    <property type="entry name" value="Trichodiene_synth"/>
</dbReference>